<dbReference type="Pfam" id="PF03963">
    <property type="entry name" value="FlgD"/>
    <property type="match status" value="1"/>
</dbReference>
<gene>
    <name evidence="4" type="primary">flgD</name>
    <name evidence="4" type="ORF">CLPU_5c01240</name>
</gene>
<feature type="compositionally biased region" description="Polar residues" evidence="3">
    <location>
        <begin position="1"/>
        <end position="12"/>
    </location>
</feature>
<dbReference type="Proteomes" id="UP000037267">
    <property type="component" value="Unassembled WGS sequence"/>
</dbReference>
<feature type="region of interest" description="Disordered" evidence="3">
    <location>
        <begin position="116"/>
        <end position="139"/>
    </location>
</feature>
<dbReference type="InterPro" id="IPR005648">
    <property type="entry name" value="FlgD"/>
</dbReference>
<evidence type="ECO:0000256" key="3">
    <source>
        <dbReference type="SAM" id="MobiDB-lite"/>
    </source>
</evidence>
<dbReference type="EMBL" id="LGSS01000005">
    <property type="protein sequence ID" value="KNF08817.1"/>
    <property type="molecule type" value="Genomic_DNA"/>
</dbReference>
<feature type="compositionally biased region" description="Basic and acidic residues" evidence="3">
    <location>
        <begin position="118"/>
        <end position="139"/>
    </location>
</feature>
<keyword evidence="4" id="KW-0966">Cell projection</keyword>
<keyword evidence="2" id="KW-1005">Bacterial flagellum biogenesis</keyword>
<dbReference type="GO" id="GO:0044781">
    <property type="term" value="P:bacterial-type flagellum organization"/>
    <property type="evidence" value="ECO:0007669"/>
    <property type="project" value="UniProtKB-KW"/>
</dbReference>
<evidence type="ECO:0000313" key="4">
    <source>
        <dbReference type="EMBL" id="KNF08817.1"/>
    </source>
</evidence>
<dbReference type="PATRIC" id="fig|1503.3.peg.2649"/>
<keyword evidence="4" id="KW-0282">Flagellum</keyword>
<evidence type="ECO:0000256" key="2">
    <source>
        <dbReference type="ARBA" id="ARBA00022795"/>
    </source>
</evidence>
<keyword evidence="4" id="KW-0969">Cilium</keyword>
<proteinExistence type="inferred from homology"/>
<organism evidence="4 5">
    <name type="scientific">Gottschalkia purinilytica</name>
    <name type="common">Clostridium purinilyticum</name>
    <dbReference type="NCBI Taxonomy" id="1503"/>
    <lineage>
        <taxon>Bacteria</taxon>
        <taxon>Bacillati</taxon>
        <taxon>Bacillota</taxon>
        <taxon>Tissierellia</taxon>
        <taxon>Tissierellales</taxon>
        <taxon>Gottschalkiaceae</taxon>
        <taxon>Gottschalkia</taxon>
    </lineage>
</organism>
<feature type="compositionally biased region" description="Basic and acidic residues" evidence="3">
    <location>
        <begin position="16"/>
        <end position="30"/>
    </location>
</feature>
<name>A0A0L0WBK1_GOTPU</name>
<feature type="region of interest" description="Disordered" evidence="3">
    <location>
        <begin position="1"/>
        <end position="30"/>
    </location>
</feature>
<evidence type="ECO:0000256" key="1">
    <source>
        <dbReference type="ARBA" id="ARBA00010577"/>
    </source>
</evidence>
<dbReference type="STRING" id="1503.CLPU_5c01240"/>
<comment type="caution">
    <text evidence="4">The sequence shown here is derived from an EMBL/GenBank/DDBJ whole genome shotgun (WGS) entry which is preliminary data.</text>
</comment>
<protein>
    <submittedName>
        <fullName evidence="4">Flagellar basal body rod modification protein FlgD</fullName>
    </submittedName>
</protein>
<accession>A0A0L0WBK1</accession>
<dbReference type="RefSeq" id="WP_082154118.1">
    <property type="nucleotide sequence ID" value="NZ_LGSS01000005.1"/>
</dbReference>
<keyword evidence="5" id="KW-1185">Reference proteome</keyword>
<evidence type="ECO:0000313" key="5">
    <source>
        <dbReference type="Proteomes" id="UP000037267"/>
    </source>
</evidence>
<comment type="similarity">
    <text evidence="1">Belongs to the FlgD family.</text>
</comment>
<sequence length="139" mass="15561">MSSLNGINNNQPVYKFENEKNNEKTGKDNGLGKDAFLQILVTQLRNQDPLSPMEDKDFIAQMAQFSTLEQIQNLDSHLQLSQLGIKLTIDDAIKKLAENQSKIVDSLNSIQKALDAYGKGEKPEETKPETPDKPENTTE</sequence>
<dbReference type="OrthoDB" id="280334at2"/>
<reference evidence="5" key="1">
    <citation type="submission" date="2015-07" db="EMBL/GenBank/DDBJ databases">
        <title>Draft genome sequence of the purine-degrading Gottschalkia purinilyticum DSM 1384 (formerly Clostridium purinilyticum).</title>
        <authorList>
            <person name="Poehlein A."/>
            <person name="Schiel-Bengelsdorf B."/>
            <person name="Bengelsdorf F.R."/>
            <person name="Daniel R."/>
            <person name="Duerre P."/>
        </authorList>
    </citation>
    <scope>NUCLEOTIDE SEQUENCE [LARGE SCALE GENOMIC DNA]</scope>
    <source>
        <strain evidence="5">DSM 1384</strain>
    </source>
</reference>
<dbReference type="AlphaFoldDB" id="A0A0L0WBK1"/>